<reference evidence="3" key="2">
    <citation type="submission" date="2021-10" db="EMBL/GenBank/DDBJ databases">
        <title>Phylogenomics reveals ancestral predisposition of the termite-cultivated fungus Termitomyces towards a domesticated lifestyle.</title>
        <authorList>
            <person name="Auxier B."/>
            <person name="Grum-Grzhimaylo A."/>
            <person name="Cardenas M.E."/>
            <person name="Lodge J.D."/>
            <person name="Laessoe T."/>
            <person name="Pedersen O."/>
            <person name="Smith M.E."/>
            <person name="Kuyper T.W."/>
            <person name="Franco-Molano E.A."/>
            <person name="Baroni T.J."/>
            <person name="Aanen D.K."/>
        </authorList>
    </citation>
    <scope>NUCLEOTIDE SEQUENCE</scope>
    <source>
        <strain evidence="3">AP01</strain>
        <tissue evidence="3">Mycelium</tissue>
    </source>
</reference>
<reference evidence="3" key="1">
    <citation type="submission" date="2020-07" db="EMBL/GenBank/DDBJ databases">
        <authorList>
            <person name="Nieuwenhuis M."/>
            <person name="Van De Peppel L.J.J."/>
        </authorList>
    </citation>
    <scope>NUCLEOTIDE SEQUENCE</scope>
    <source>
        <strain evidence="3">AP01</strain>
        <tissue evidence="3">Mycelium</tissue>
    </source>
</reference>
<evidence type="ECO:0000259" key="1">
    <source>
        <dbReference type="Pfam" id="PF13598"/>
    </source>
</evidence>
<sequence length="520" mass="56895">MATGKISPPSERTNVDLVSSTDSKIINVDLYQGRAEITRLCRFTIQTGQNDVVITGLPNVLDRDSIRVEGRGTATIHDIKISDSPTPNVASTSPRLEDLLLEKELAEKALQLCKKRNQSLETYLDTLNVKDTDVSGLDKIMEHYDLVAEKIDTKTLELERRIKGLDPDIEKERAEIAATGAPYKAKLRVQMTINVFAPSAEPVEIIVIYAVQAGSWDAAYDIRVNMQDTDKPVTLIYKAVISQSTGEDWNGVPLTLETASPTLGVDIPHLSPWTLSVCPPVRRLAKGGFLMPSLPNFSLLPSRSGGQSSEMSHRNMVVTSRGDVNASVTIVELELDAVMSWIVVPKRDHKCHLKAGIINASDYTFLEGQAHVYINGSFIAKSNRVINGFYGNTVTHSFDQRITVSNTKPHAVTNLKVVDRFPTSDTSQITVKGISLELSIVPEQDRLKSVNAAADLPPAPIQVAEGVLAQWDGADEPGCDVEALGLNGKINWLCAVPAHSKINLLLSFEVTAPRKTNIQF</sequence>
<name>A0A9P7G7Y0_9AGAR</name>
<comment type="caution">
    <text evidence="3">The sequence shown here is derived from an EMBL/GenBank/DDBJ whole genome shotgun (WGS) entry which is preliminary data.</text>
</comment>
<dbReference type="Pfam" id="PF13598">
    <property type="entry name" value="DUF4139"/>
    <property type="match status" value="1"/>
</dbReference>
<dbReference type="InterPro" id="IPR037291">
    <property type="entry name" value="DUF4139"/>
</dbReference>
<evidence type="ECO:0000313" key="3">
    <source>
        <dbReference type="EMBL" id="KAG5645737.1"/>
    </source>
</evidence>
<organism evidence="3 4">
    <name type="scientific">Asterophora parasitica</name>
    <dbReference type="NCBI Taxonomy" id="117018"/>
    <lineage>
        <taxon>Eukaryota</taxon>
        <taxon>Fungi</taxon>
        <taxon>Dikarya</taxon>
        <taxon>Basidiomycota</taxon>
        <taxon>Agaricomycotina</taxon>
        <taxon>Agaricomycetes</taxon>
        <taxon>Agaricomycetidae</taxon>
        <taxon>Agaricales</taxon>
        <taxon>Tricholomatineae</taxon>
        <taxon>Lyophyllaceae</taxon>
        <taxon>Asterophora</taxon>
    </lineage>
</organism>
<dbReference type="Pfam" id="PF13600">
    <property type="entry name" value="DUF4140"/>
    <property type="match status" value="1"/>
</dbReference>
<dbReference type="PANTHER" id="PTHR31005:SF8">
    <property type="entry name" value="DUF4139 DOMAIN-CONTAINING PROTEIN"/>
    <property type="match status" value="1"/>
</dbReference>
<dbReference type="EMBL" id="JABCKV010000033">
    <property type="protein sequence ID" value="KAG5645737.1"/>
    <property type="molecule type" value="Genomic_DNA"/>
</dbReference>
<dbReference type="NCBIfam" id="TIGR02231">
    <property type="entry name" value="mucoidy inhibitor MuiA family protein"/>
    <property type="match status" value="1"/>
</dbReference>
<proteinExistence type="predicted"/>
<protein>
    <recommendedName>
        <fullName evidence="5">Mucoidy inhibitor A</fullName>
    </recommendedName>
</protein>
<gene>
    <name evidence="3" type="ORF">DXG03_005433</name>
</gene>
<feature type="domain" description="DUF4140" evidence="2">
    <location>
        <begin position="28"/>
        <end position="127"/>
    </location>
</feature>
<dbReference type="Proteomes" id="UP000775547">
    <property type="component" value="Unassembled WGS sequence"/>
</dbReference>
<evidence type="ECO:0008006" key="5">
    <source>
        <dbReference type="Google" id="ProtNLM"/>
    </source>
</evidence>
<evidence type="ECO:0000313" key="4">
    <source>
        <dbReference type="Proteomes" id="UP000775547"/>
    </source>
</evidence>
<accession>A0A9P7G7Y0</accession>
<dbReference type="InterPro" id="IPR025554">
    <property type="entry name" value="DUF4140"/>
</dbReference>
<dbReference type="OrthoDB" id="10068793at2759"/>
<dbReference type="PANTHER" id="PTHR31005">
    <property type="entry name" value="DUF4139 DOMAIN-CONTAINING PROTEIN"/>
    <property type="match status" value="1"/>
</dbReference>
<dbReference type="InterPro" id="IPR011935">
    <property type="entry name" value="CHP02231"/>
</dbReference>
<keyword evidence="4" id="KW-1185">Reference proteome</keyword>
<feature type="domain" description="DUF4139" evidence="1">
    <location>
        <begin position="207"/>
        <end position="513"/>
    </location>
</feature>
<dbReference type="AlphaFoldDB" id="A0A9P7G7Y0"/>
<evidence type="ECO:0000259" key="2">
    <source>
        <dbReference type="Pfam" id="PF13600"/>
    </source>
</evidence>